<evidence type="ECO:0000313" key="2">
    <source>
        <dbReference type="EMBL" id="MDR6804444.1"/>
    </source>
</evidence>
<proteinExistence type="predicted"/>
<organism evidence="2 3">
    <name type="scientific">Dyadobacter fermentans</name>
    <dbReference type="NCBI Taxonomy" id="94254"/>
    <lineage>
        <taxon>Bacteria</taxon>
        <taxon>Pseudomonadati</taxon>
        <taxon>Bacteroidota</taxon>
        <taxon>Cytophagia</taxon>
        <taxon>Cytophagales</taxon>
        <taxon>Spirosomataceae</taxon>
        <taxon>Dyadobacter</taxon>
    </lineage>
</organism>
<accession>A0ABU1QUU1</accession>
<dbReference type="EMBL" id="JAVDTI010000001">
    <property type="protein sequence ID" value="MDR6804444.1"/>
    <property type="molecule type" value="Genomic_DNA"/>
</dbReference>
<comment type="caution">
    <text evidence="2">The sequence shown here is derived from an EMBL/GenBank/DDBJ whole genome shotgun (WGS) entry which is preliminary data.</text>
</comment>
<reference evidence="2 3" key="1">
    <citation type="submission" date="2023-07" db="EMBL/GenBank/DDBJ databases">
        <title>Sorghum-associated microbial communities from plants grown in Nebraska, USA.</title>
        <authorList>
            <person name="Schachtman D."/>
        </authorList>
    </citation>
    <scope>NUCLEOTIDE SEQUENCE [LARGE SCALE GENOMIC DNA]</scope>
    <source>
        <strain evidence="2 3">BE57</strain>
    </source>
</reference>
<feature type="chain" id="PRO_5047533097" evidence="1">
    <location>
        <begin position="27"/>
        <end position="237"/>
    </location>
</feature>
<sequence>MRTKKIHYAFLLAPALWLASLAPTTAQVASKKSANAQLVAGQLAAGQPYVESDKGYWQVHTDPNSRNTVVQFFDGNNQLLYQESMARKYVKLSRRNVRLFDDLLAKLMARELLSEKVKAYDIVADSRTDYRSASEPEWAAPSVNVKTAMSNVYVVQNGKMKVILKNPAQESYDIRIIDSELRTIYHEQVKDLSYGRWFDVSKLAEGTYSVHIASPRKKLNYKLVVDDFLGYRLEDLK</sequence>
<feature type="signal peptide" evidence="1">
    <location>
        <begin position="1"/>
        <end position="26"/>
    </location>
</feature>
<keyword evidence="1" id="KW-0732">Signal</keyword>
<keyword evidence="3" id="KW-1185">Reference proteome</keyword>
<dbReference type="RefSeq" id="WP_309981731.1">
    <property type="nucleotide sequence ID" value="NZ_JAVDTI010000001.1"/>
</dbReference>
<evidence type="ECO:0000256" key="1">
    <source>
        <dbReference type="SAM" id="SignalP"/>
    </source>
</evidence>
<name>A0ABU1QUU1_9BACT</name>
<gene>
    <name evidence="2" type="ORF">J2W84_001481</name>
</gene>
<protein>
    <submittedName>
        <fullName evidence="2">Uncharacterized protein</fullName>
    </submittedName>
</protein>
<evidence type="ECO:0000313" key="3">
    <source>
        <dbReference type="Proteomes" id="UP001264980"/>
    </source>
</evidence>
<dbReference type="Proteomes" id="UP001264980">
    <property type="component" value="Unassembled WGS sequence"/>
</dbReference>